<proteinExistence type="predicted"/>
<keyword evidence="3" id="KW-1185">Reference proteome</keyword>
<evidence type="ECO:0000313" key="2">
    <source>
        <dbReference type="EMBL" id="CAQ43863.1"/>
    </source>
</evidence>
<name>B2FI75_STRMK</name>
<dbReference type="Proteomes" id="UP000008840">
    <property type="component" value="Chromosome"/>
</dbReference>
<accession>B2FI75</accession>
<feature type="compositionally biased region" description="Basic and acidic residues" evidence="1">
    <location>
        <begin position="47"/>
        <end position="57"/>
    </location>
</feature>
<protein>
    <submittedName>
        <fullName evidence="2">Uncharacterized protein</fullName>
    </submittedName>
</protein>
<dbReference type="EnsemblBacteria" id="CAQ43863">
    <property type="protein sequence ID" value="CAQ43863"/>
    <property type="gene ID" value="Smlt0259"/>
</dbReference>
<reference evidence="2 3" key="1">
    <citation type="journal article" date="2008" name="Genome Biol.">
        <title>The complete genome, comparative and functional analysis of Stenotrophomonas maltophilia reveals an organism heavily shielded by drug resistance determinants.</title>
        <authorList>
            <person name="Crossman L.C."/>
            <person name="Gould V.C."/>
            <person name="Dow J.M."/>
            <person name="Vernikos G.S."/>
            <person name="Okazaki A."/>
            <person name="Sebaihia M."/>
            <person name="Saunders D."/>
            <person name="Arrowsmith C."/>
            <person name="Carver T."/>
            <person name="Peters N."/>
            <person name="Adlem E."/>
            <person name="Kerhornou A."/>
            <person name="Lord A."/>
            <person name="Murphy L."/>
            <person name="Seeger K."/>
            <person name="Squares R."/>
            <person name="Rutter S."/>
            <person name="Quail M.A."/>
            <person name="Rajandream M.A."/>
            <person name="Harris D."/>
            <person name="Churcher C."/>
            <person name="Bentley S.D."/>
            <person name="Parkhill J."/>
            <person name="Thomson N.R."/>
            <person name="Avison M.B."/>
        </authorList>
    </citation>
    <scope>NUCLEOTIDE SEQUENCE [LARGE SCALE GENOMIC DNA]</scope>
    <source>
        <strain evidence="2 3">K279a</strain>
    </source>
</reference>
<organism evidence="2 3">
    <name type="scientific">Stenotrophomonas maltophilia (strain K279a)</name>
    <dbReference type="NCBI Taxonomy" id="522373"/>
    <lineage>
        <taxon>Bacteria</taxon>
        <taxon>Pseudomonadati</taxon>
        <taxon>Pseudomonadota</taxon>
        <taxon>Gammaproteobacteria</taxon>
        <taxon>Lysobacterales</taxon>
        <taxon>Lysobacteraceae</taxon>
        <taxon>Stenotrophomonas</taxon>
        <taxon>Stenotrophomonas maltophilia group</taxon>
    </lineage>
</organism>
<dbReference type="AlphaFoldDB" id="B2FI75"/>
<dbReference type="KEGG" id="sml:Smlt0259"/>
<dbReference type="EMBL" id="AM743169">
    <property type="protein sequence ID" value="CAQ43863.1"/>
    <property type="molecule type" value="Genomic_DNA"/>
</dbReference>
<sequence length="71" mass="7335">MAAGSDPFLPLGSDPVAAQRVLTPALLTGATNRSTLHTPKVSLPSLRRGEGFKRESGEGASRVHSGAAPQR</sequence>
<evidence type="ECO:0000256" key="1">
    <source>
        <dbReference type="SAM" id="MobiDB-lite"/>
    </source>
</evidence>
<feature type="region of interest" description="Disordered" evidence="1">
    <location>
        <begin position="33"/>
        <end position="71"/>
    </location>
</feature>
<gene>
    <name evidence="2" type="ordered locus">Smlt0259</name>
</gene>
<dbReference type="HOGENOM" id="CLU_2738367_0_0_6"/>
<evidence type="ECO:0000313" key="3">
    <source>
        <dbReference type="Proteomes" id="UP000008840"/>
    </source>
</evidence>